<reference evidence="2 3" key="1">
    <citation type="submission" date="2020-08" db="EMBL/GenBank/DDBJ databases">
        <title>Genome sequence of Nocardioides mesophilus KACC 16243T.</title>
        <authorList>
            <person name="Hyun D.-W."/>
            <person name="Bae J.-W."/>
        </authorList>
    </citation>
    <scope>NUCLEOTIDE SEQUENCE [LARGE SCALE GENOMIC DNA]</scope>
    <source>
        <strain evidence="2 3">KACC 16243</strain>
    </source>
</reference>
<organism evidence="2 3">
    <name type="scientific">Nocardioides mesophilus</name>
    <dbReference type="NCBI Taxonomy" id="433659"/>
    <lineage>
        <taxon>Bacteria</taxon>
        <taxon>Bacillati</taxon>
        <taxon>Actinomycetota</taxon>
        <taxon>Actinomycetes</taxon>
        <taxon>Propionibacteriales</taxon>
        <taxon>Nocardioidaceae</taxon>
        <taxon>Nocardioides</taxon>
    </lineage>
</organism>
<gene>
    <name evidence="2" type="ORF">H9L09_10625</name>
</gene>
<evidence type="ECO:0000313" key="2">
    <source>
        <dbReference type="EMBL" id="QNN54704.1"/>
    </source>
</evidence>
<evidence type="ECO:0000259" key="1">
    <source>
        <dbReference type="Pfam" id="PF12728"/>
    </source>
</evidence>
<sequence length="130" mass="14771">MRITTAEAAEILGVPVGRLHHYLPRADRPGDDPKHADLDRDDVEQVSLQWMLLGRPHPYWATAAEAAEALGISCSWVRRRAHAGSLPALWHDGRWHFRWHELRAEVVLPDAVENGGIAQVADDERTYLRR</sequence>
<dbReference type="RefSeq" id="WP_187580544.1">
    <property type="nucleotide sequence ID" value="NZ_CP060713.1"/>
</dbReference>
<dbReference type="Pfam" id="PF12728">
    <property type="entry name" value="HTH_17"/>
    <property type="match status" value="1"/>
</dbReference>
<name>A0A7G9RGH9_9ACTN</name>
<evidence type="ECO:0000313" key="3">
    <source>
        <dbReference type="Proteomes" id="UP000515947"/>
    </source>
</evidence>
<dbReference type="EMBL" id="CP060713">
    <property type="protein sequence ID" value="QNN54704.1"/>
    <property type="molecule type" value="Genomic_DNA"/>
</dbReference>
<accession>A0A7G9RGH9</accession>
<dbReference type="Proteomes" id="UP000515947">
    <property type="component" value="Chromosome"/>
</dbReference>
<keyword evidence="3" id="KW-1185">Reference proteome</keyword>
<feature type="domain" description="Helix-turn-helix" evidence="1">
    <location>
        <begin position="62"/>
        <end position="103"/>
    </location>
</feature>
<dbReference type="InterPro" id="IPR041657">
    <property type="entry name" value="HTH_17"/>
</dbReference>
<dbReference type="KEGG" id="nmes:H9L09_10625"/>
<dbReference type="AlphaFoldDB" id="A0A7G9RGH9"/>
<proteinExistence type="predicted"/>
<protein>
    <recommendedName>
        <fullName evidence="1">Helix-turn-helix domain-containing protein</fullName>
    </recommendedName>
</protein>